<gene>
    <name evidence="1" type="primary">TC6_061</name>
</gene>
<dbReference type="EMBL" id="MG676466">
    <property type="protein sequence ID" value="AUG88572.1"/>
    <property type="molecule type" value="Genomic_DNA"/>
</dbReference>
<proteinExistence type="predicted"/>
<sequence length="95" mass="11336">MLKLNMDFLMFTEAARQVERYCFGLGEEVKQEVLEKLRVNCEKQWIKRKEDLKTATYHGEGWIVDEDPGSINIDNAFIWDETEEGHVYWDNISKY</sequence>
<evidence type="ECO:0000313" key="1">
    <source>
        <dbReference type="EMBL" id="AUG88572.1"/>
    </source>
</evidence>
<protein>
    <submittedName>
        <fullName evidence="1">Uncharacterized protein</fullName>
    </submittedName>
</protein>
<name>A0A2H5BQK1_9CAUD</name>
<dbReference type="Proteomes" id="UP000241282">
    <property type="component" value="Segment"/>
</dbReference>
<organism evidence="1 2">
    <name type="scientific">Pseudomonas phage TC6</name>
    <dbReference type="NCBI Taxonomy" id="2060947"/>
    <lineage>
        <taxon>Viruses</taxon>
        <taxon>Duplodnaviria</taxon>
        <taxon>Heunggongvirae</taxon>
        <taxon>Uroviricota</taxon>
        <taxon>Caudoviricetes</taxon>
        <taxon>Zobellviridae</taxon>
        <taxon>Paundecimvirus</taxon>
        <taxon>Paundecimvirus PA11</taxon>
    </lineage>
</organism>
<accession>A0A2H5BQK1</accession>
<evidence type="ECO:0000313" key="2">
    <source>
        <dbReference type="Proteomes" id="UP000241282"/>
    </source>
</evidence>
<reference evidence="1 2" key="1">
    <citation type="submission" date="2017-12" db="EMBL/GenBank/DDBJ databases">
        <title>Genomic identification of Pseudomonas aeruginosa phage TC6.</title>
        <authorList>
            <person name="Lu S."/>
            <person name="Tang C."/>
            <person name="Deng C."/>
            <person name="Zhang Y."/>
            <person name="Xiao C."/>
        </authorList>
    </citation>
    <scope>NUCLEOTIDE SEQUENCE [LARGE SCALE GENOMIC DNA]</scope>
</reference>